<proteinExistence type="predicted"/>
<comment type="caution">
    <text evidence="1">The sequence shown here is derived from an EMBL/GenBank/DDBJ whole genome shotgun (WGS) entry which is preliminary data.</text>
</comment>
<dbReference type="Proteomes" id="UP001177260">
    <property type="component" value="Unassembled WGS sequence"/>
</dbReference>
<organism evidence="1 2">
    <name type="scientific">Aspergillus melleus</name>
    <dbReference type="NCBI Taxonomy" id="138277"/>
    <lineage>
        <taxon>Eukaryota</taxon>
        <taxon>Fungi</taxon>
        <taxon>Dikarya</taxon>
        <taxon>Ascomycota</taxon>
        <taxon>Pezizomycotina</taxon>
        <taxon>Eurotiomycetes</taxon>
        <taxon>Eurotiomycetidae</taxon>
        <taxon>Eurotiales</taxon>
        <taxon>Aspergillaceae</taxon>
        <taxon>Aspergillus</taxon>
        <taxon>Aspergillus subgen. Circumdati</taxon>
    </lineage>
</organism>
<reference evidence="1 2" key="1">
    <citation type="journal article" date="2023" name="ACS Omega">
        <title>Identification of the Neoaspergillic Acid Biosynthesis Gene Cluster by Establishing an In Vitro CRISPR-Ribonucleoprotein Genetic System in Aspergillus melleus.</title>
        <authorList>
            <person name="Yuan B."/>
            <person name="Grau M.F."/>
            <person name="Murata R.M."/>
            <person name="Torok T."/>
            <person name="Venkateswaran K."/>
            <person name="Stajich J.E."/>
            <person name="Wang C.C.C."/>
        </authorList>
    </citation>
    <scope>NUCLEOTIDE SEQUENCE [LARGE SCALE GENOMIC DNA]</scope>
    <source>
        <strain evidence="1 2">IMV 1140</strain>
    </source>
</reference>
<evidence type="ECO:0000313" key="2">
    <source>
        <dbReference type="Proteomes" id="UP001177260"/>
    </source>
</evidence>
<gene>
    <name evidence="1" type="ORF">N8T08_008253</name>
</gene>
<accession>A0ACC3AWJ6</accession>
<sequence>MQFFYLFSAIALISGAVAGPVVQARDENTVLGYKDECASDGSLGYCDEGYYCKMDITESTGKCCTEGAGWAMC</sequence>
<evidence type="ECO:0000313" key="1">
    <source>
        <dbReference type="EMBL" id="KAK1142047.1"/>
    </source>
</evidence>
<name>A0ACC3AWJ6_9EURO</name>
<keyword evidence="2" id="KW-1185">Reference proteome</keyword>
<dbReference type="EMBL" id="JAOPJF010000055">
    <property type="protein sequence ID" value="KAK1142047.1"/>
    <property type="molecule type" value="Genomic_DNA"/>
</dbReference>
<protein>
    <submittedName>
        <fullName evidence="1">Uncharacterized protein</fullName>
    </submittedName>
</protein>